<evidence type="ECO:0000256" key="2">
    <source>
        <dbReference type="SAM" id="SignalP"/>
    </source>
</evidence>
<protein>
    <submittedName>
        <fullName evidence="4">T9SS type A sorting domain-containing protein</fullName>
    </submittedName>
</protein>
<evidence type="ECO:0000259" key="3">
    <source>
        <dbReference type="Pfam" id="PF18962"/>
    </source>
</evidence>
<dbReference type="InterPro" id="IPR026444">
    <property type="entry name" value="Secre_tail"/>
</dbReference>
<proteinExistence type="predicted"/>
<dbReference type="Proteomes" id="UP001589590">
    <property type="component" value="Unassembled WGS sequence"/>
</dbReference>
<evidence type="ECO:0000313" key="4">
    <source>
        <dbReference type="EMBL" id="MFB9103309.1"/>
    </source>
</evidence>
<name>A0ABV5GUK8_9FLAO</name>
<organism evidence="4 5">
    <name type="scientific">Algibacter miyuki</name>
    <dbReference type="NCBI Taxonomy" id="1306933"/>
    <lineage>
        <taxon>Bacteria</taxon>
        <taxon>Pseudomonadati</taxon>
        <taxon>Bacteroidota</taxon>
        <taxon>Flavobacteriia</taxon>
        <taxon>Flavobacteriales</taxon>
        <taxon>Flavobacteriaceae</taxon>
        <taxon>Algibacter</taxon>
    </lineage>
</organism>
<evidence type="ECO:0000256" key="1">
    <source>
        <dbReference type="ARBA" id="ARBA00022729"/>
    </source>
</evidence>
<evidence type="ECO:0000313" key="5">
    <source>
        <dbReference type="Proteomes" id="UP001589590"/>
    </source>
</evidence>
<keyword evidence="5" id="KW-1185">Reference proteome</keyword>
<gene>
    <name evidence="4" type="ORF">ACFFU1_00255</name>
</gene>
<sequence>MKKLYVIIFFTLCSFFAISTMEAQNNSSFHPSKERIEGLAIYPNPVSTQTNTVTIASSKNLIKKISIFNVLGKQVLQINLIGKSLNISNLSKGVYILNITENNISETRKLVIK</sequence>
<dbReference type="EMBL" id="JBHMFA010000001">
    <property type="protein sequence ID" value="MFB9103309.1"/>
    <property type="molecule type" value="Genomic_DNA"/>
</dbReference>
<keyword evidence="1 2" id="KW-0732">Signal</keyword>
<dbReference type="Pfam" id="PF18962">
    <property type="entry name" value="Por_Secre_tail"/>
    <property type="match status" value="1"/>
</dbReference>
<feature type="chain" id="PRO_5046987591" evidence="2">
    <location>
        <begin position="24"/>
        <end position="113"/>
    </location>
</feature>
<accession>A0ABV5GUK8</accession>
<dbReference type="NCBIfam" id="TIGR04183">
    <property type="entry name" value="Por_Secre_tail"/>
    <property type="match status" value="1"/>
</dbReference>
<reference evidence="4 5" key="1">
    <citation type="submission" date="2024-09" db="EMBL/GenBank/DDBJ databases">
        <authorList>
            <person name="Sun Q."/>
            <person name="Mori K."/>
        </authorList>
    </citation>
    <scope>NUCLEOTIDE SEQUENCE [LARGE SCALE GENOMIC DNA]</scope>
    <source>
        <strain evidence="4 5">CECT 8300</strain>
    </source>
</reference>
<comment type="caution">
    <text evidence="4">The sequence shown here is derived from an EMBL/GenBank/DDBJ whole genome shotgun (WGS) entry which is preliminary data.</text>
</comment>
<feature type="domain" description="Secretion system C-terminal sorting" evidence="3">
    <location>
        <begin position="41"/>
        <end position="112"/>
    </location>
</feature>
<dbReference type="RefSeq" id="WP_290268744.1">
    <property type="nucleotide sequence ID" value="NZ_JAUFQP010000007.1"/>
</dbReference>
<feature type="signal peptide" evidence="2">
    <location>
        <begin position="1"/>
        <end position="23"/>
    </location>
</feature>